<dbReference type="CDD" id="cd08311">
    <property type="entry name" value="Death_p75NR"/>
    <property type="match status" value="1"/>
</dbReference>
<dbReference type="Gene3D" id="1.10.533.10">
    <property type="entry name" value="Death Domain, Fas"/>
    <property type="match status" value="1"/>
</dbReference>
<dbReference type="InterPro" id="IPR011029">
    <property type="entry name" value="DEATH-like_dom_sf"/>
</dbReference>
<name>A0A210PWH9_MIZYE</name>
<feature type="domain" description="TIR" evidence="4">
    <location>
        <begin position="1109"/>
        <end position="1222"/>
    </location>
</feature>
<dbReference type="InterPro" id="IPR016024">
    <property type="entry name" value="ARM-type_fold"/>
</dbReference>
<reference evidence="5 6" key="1">
    <citation type="journal article" date="2017" name="Nat. Ecol. Evol.">
        <title>Scallop genome provides insights into evolution of bilaterian karyotype and development.</title>
        <authorList>
            <person name="Wang S."/>
            <person name="Zhang J."/>
            <person name="Jiao W."/>
            <person name="Li J."/>
            <person name="Xun X."/>
            <person name="Sun Y."/>
            <person name="Guo X."/>
            <person name="Huan P."/>
            <person name="Dong B."/>
            <person name="Zhang L."/>
            <person name="Hu X."/>
            <person name="Sun X."/>
            <person name="Wang J."/>
            <person name="Zhao C."/>
            <person name="Wang Y."/>
            <person name="Wang D."/>
            <person name="Huang X."/>
            <person name="Wang R."/>
            <person name="Lv J."/>
            <person name="Li Y."/>
            <person name="Zhang Z."/>
            <person name="Liu B."/>
            <person name="Lu W."/>
            <person name="Hui Y."/>
            <person name="Liang J."/>
            <person name="Zhou Z."/>
            <person name="Hou R."/>
            <person name="Li X."/>
            <person name="Liu Y."/>
            <person name="Li H."/>
            <person name="Ning X."/>
            <person name="Lin Y."/>
            <person name="Zhao L."/>
            <person name="Xing Q."/>
            <person name="Dou J."/>
            <person name="Li Y."/>
            <person name="Mao J."/>
            <person name="Guo H."/>
            <person name="Dou H."/>
            <person name="Li T."/>
            <person name="Mu C."/>
            <person name="Jiang W."/>
            <person name="Fu Q."/>
            <person name="Fu X."/>
            <person name="Miao Y."/>
            <person name="Liu J."/>
            <person name="Yu Q."/>
            <person name="Li R."/>
            <person name="Liao H."/>
            <person name="Li X."/>
            <person name="Kong Y."/>
            <person name="Jiang Z."/>
            <person name="Chourrout D."/>
            <person name="Li R."/>
            <person name="Bao Z."/>
        </authorList>
    </citation>
    <scope>NUCLEOTIDE SEQUENCE [LARGE SCALE GENOMIC DNA]</scope>
    <source>
        <strain evidence="5 6">PY_sf001</strain>
    </source>
</reference>
<dbReference type="SMART" id="SM00005">
    <property type="entry name" value="DEATH"/>
    <property type="match status" value="1"/>
</dbReference>
<feature type="compositionally biased region" description="Basic and acidic residues" evidence="1">
    <location>
        <begin position="1458"/>
        <end position="1471"/>
    </location>
</feature>
<dbReference type="Proteomes" id="UP000242188">
    <property type="component" value="Unassembled WGS sequence"/>
</dbReference>
<dbReference type="Gene3D" id="2.20.70.10">
    <property type="match status" value="1"/>
</dbReference>
<dbReference type="OrthoDB" id="6078042at2759"/>
<feature type="compositionally biased region" description="Polar residues" evidence="1">
    <location>
        <begin position="1477"/>
        <end position="1496"/>
    </location>
</feature>
<evidence type="ECO:0000256" key="1">
    <source>
        <dbReference type="SAM" id="MobiDB-lite"/>
    </source>
</evidence>
<dbReference type="InterPro" id="IPR001202">
    <property type="entry name" value="WW_dom"/>
</dbReference>
<keyword evidence="6" id="KW-1185">Reference proteome</keyword>
<feature type="compositionally biased region" description="Low complexity" evidence="1">
    <location>
        <begin position="1551"/>
        <end position="1597"/>
    </location>
</feature>
<gene>
    <name evidence="5" type="ORF">KP79_PYT09250</name>
</gene>
<dbReference type="PROSITE" id="PS50104">
    <property type="entry name" value="TIR"/>
    <property type="match status" value="1"/>
</dbReference>
<evidence type="ECO:0000259" key="3">
    <source>
        <dbReference type="PROSITE" id="PS50020"/>
    </source>
</evidence>
<feature type="domain" description="Death" evidence="2">
    <location>
        <begin position="1029"/>
        <end position="1094"/>
    </location>
</feature>
<dbReference type="SUPFAM" id="SSF51045">
    <property type="entry name" value="WW domain"/>
    <property type="match status" value="1"/>
</dbReference>
<evidence type="ECO:0000313" key="5">
    <source>
        <dbReference type="EMBL" id="OWF40848.1"/>
    </source>
</evidence>
<comment type="caution">
    <text evidence="5">The sequence shown here is derived from an EMBL/GenBank/DDBJ whole genome shotgun (WGS) entry which is preliminary data.</text>
</comment>
<dbReference type="PANTHER" id="PTHR47508">
    <property type="entry name" value="SAM DOMAIN-CONTAINING PROTEIN-RELATED"/>
    <property type="match status" value="1"/>
</dbReference>
<dbReference type="CDD" id="cd00201">
    <property type="entry name" value="WW"/>
    <property type="match status" value="1"/>
</dbReference>
<dbReference type="GO" id="GO:0007165">
    <property type="term" value="P:signal transduction"/>
    <property type="evidence" value="ECO:0007669"/>
    <property type="project" value="InterPro"/>
</dbReference>
<dbReference type="InterPro" id="IPR035897">
    <property type="entry name" value="Toll_tir_struct_dom_sf"/>
</dbReference>
<evidence type="ECO:0000259" key="2">
    <source>
        <dbReference type="PROSITE" id="PS50017"/>
    </source>
</evidence>
<evidence type="ECO:0000313" key="6">
    <source>
        <dbReference type="Proteomes" id="UP000242188"/>
    </source>
</evidence>
<feature type="compositionally biased region" description="Polar residues" evidence="1">
    <location>
        <begin position="1605"/>
        <end position="1627"/>
    </location>
</feature>
<dbReference type="PANTHER" id="PTHR47508:SF1">
    <property type="entry name" value="NON-SPECIFIC SERINE_THREONINE PROTEIN KINASE"/>
    <property type="match status" value="1"/>
</dbReference>
<dbReference type="InterPro" id="IPR000157">
    <property type="entry name" value="TIR_dom"/>
</dbReference>
<accession>A0A210PWH9</accession>
<protein>
    <submittedName>
        <fullName evidence="5">Yorkie-like</fullName>
    </submittedName>
</protein>
<dbReference type="SUPFAM" id="SSF47986">
    <property type="entry name" value="DEATH domain"/>
    <property type="match status" value="1"/>
</dbReference>
<dbReference type="PROSITE" id="PS50020">
    <property type="entry name" value="WW_DOMAIN_2"/>
    <property type="match status" value="1"/>
</dbReference>
<dbReference type="InterPro" id="IPR036020">
    <property type="entry name" value="WW_dom_sf"/>
</dbReference>
<feature type="region of interest" description="Disordered" evidence="1">
    <location>
        <begin position="1458"/>
        <end position="1627"/>
    </location>
</feature>
<feature type="compositionally biased region" description="Pro residues" evidence="1">
    <location>
        <begin position="1523"/>
        <end position="1534"/>
    </location>
</feature>
<dbReference type="Pfam" id="PF00531">
    <property type="entry name" value="Death"/>
    <property type="match status" value="1"/>
</dbReference>
<dbReference type="PROSITE" id="PS50017">
    <property type="entry name" value="DEATH_DOMAIN"/>
    <property type="match status" value="1"/>
</dbReference>
<proteinExistence type="predicted"/>
<dbReference type="EMBL" id="NEDP02005443">
    <property type="protein sequence ID" value="OWF40848.1"/>
    <property type="molecule type" value="Genomic_DNA"/>
</dbReference>
<sequence>MHQQQGPPLPPNWTHAFTPEGQIYFINHNDGSTSWQDPRMFAPGQVQQVAPGQVQQGQSILLGIITMFDLVTANEEQHDHQRKEWRKWRSQCEQEGNTGTLQACVKAFQERVCVQGFPPRTTEGAKMASEIYTMIEAVMDKCESEGRVATEECQKMLFELILALLKTGSGTTSTNIIAIIVGKSSTKRMKSYLMNLEGDNLTRLIEGLKLWTHTPEEPKMSLKHQSGYWRDCTSILLRDMLGDSKSNKVYKPEIHQQLLDLYLFYFTKMGQEPEEYATNIDHVMSLIPNAYSNKHEKNPYMVLEKVDILREHWKAVGVIITSDGFIFERQVRMAQTLVEHMVKCVLKKKWSVEVWDDMLDIMKKFYVSENALKHQNVLRYIRSLLDETPKEIYKNNPQLVEKLVPVITDLLRKQPGNIVWAYGYCSIMTENASAQKGTELNWFQILKALMEADTGDGAYACYYTLREGKFKKIWNWKQNFQHAIDILKPIGEVHLKLTGDKDKTKRLLDYCGKTIETLLEQFKIAKIPEKLNGDMALLAITMMEKRSERLNGFIQVFFNYVTFEANKDVIPDIIKRFSVLLFDRDYIWHHAYSKRCGSNVMKKSLTAYSTGKEIPDDVNETFIKMFLWTMQTQGLDYIDMENGNLTIYGTVATQFLLEFVQKHVSSQNSGPCKPLIPAILKQMEHEEEQLRNTSSSIIRQISSTDPTLLDGQLSTLVEWYKRTSSSDAISALTKPYEESDGFTKQDFYNVMTALEENGWGDISMEYSNCTLLKAMAVKQGELFTQHHVDFMVTLLEKKKLQYFILTALSEIIPKRPELFGDNIIEHVLRNQEIDQMYASGIQVVAVNLGLKKEALVDTIMKELILLSKDFKEPSYQYQLLDAIQTLGAKYGVDSLKPHRKYFEELQQEGRASYLKVIGTSIVNAMDGISMEGIVTDVIQTKQKVNTLDKKVTNTEKEVKGMKTTVDRHDKEIKTVKTGIKTVTKRVDVVKKDLEETKVKVEEIDNKTMSNAPAWSRDLTKLMNPKSEHDWRLLAQRLGYSPKDIKAWATQHDPCMALLSEWYATHKTIEASHAVLTILQEMNRLDAAAIVENAMKAVEDVVEEAPEYTTPPPIFLSYQWGHQNEVKLLRQHLLMAGYECWIDVGQMGGGDKLFEKIDNGIRGAKVVICCVSEKYSKSPNCNREVNLSVTLGKPMIPLLMEKMGWPPQGSMGPIFSEYLFVRFFQRKGEETKDQRYWPVPKFHELLMQLNIYKTMPDESLITKEYRDWWVPVAEEIIISKKPLNTEGQSTASTADGKKKENVSPDVFLSYQWGKQKEVKQLYKRLCELGLTCWMDIYQMGGGDSLYEKIDRGVRGCKIVLTCVTTKYAVSANCRREVSLADSLKRPVVPLLLEKMDWPPSGPMSMVFTQLLFINFYRDEKVQMTWTGDKFDELLAKITEHVPNTIGYVVDTTKQEVKETTVATKRPEKKSEIKAPVSKFQTAAKENTSPVNEPSSTVAVEKETDKEHIPAPPPALHTEASPSAPRQPPPPPPPPAYSYDPRFAQPQPHMSGQPYMPAQQYAPAQPHAQPYSQPQHYGQPQPHAQHQQPPYGHQPMYGQAQPHMQHPPSQAAPTQARQTNEKSSSCVLL</sequence>
<evidence type="ECO:0000259" key="4">
    <source>
        <dbReference type="PROSITE" id="PS50104"/>
    </source>
</evidence>
<dbReference type="SMART" id="SM00456">
    <property type="entry name" value="WW"/>
    <property type="match status" value="1"/>
</dbReference>
<feature type="compositionally biased region" description="Basic and acidic residues" evidence="1">
    <location>
        <begin position="1498"/>
        <end position="1507"/>
    </location>
</feature>
<organism evidence="5 6">
    <name type="scientific">Mizuhopecten yessoensis</name>
    <name type="common">Japanese scallop</name>
    <name type="synonym">Patinopecten yessoensis</name>
    <dbReference type="NCBI Taxonomy" id="6573"/>
    <lineage>
        <taxon>Eukaryota</taxon>
        <taxon>Metazoa</taxon>
        <taxon>Spiralia</taxon>
        <taxon>Lophotrochozoa</taxon>
        <taxon>Mollusca</taxon>
        <taxon>Bivalvia</taxon>
        <taxon>Autobranchia</taxon>
        <taxon>Pteriomorphia</taxon>
        <taxon>Pectinida</taxon>
        <taxon>Pectinoidea</taxon>
        <taxon>Pectinidae</taxon>
        <taxon>Mizuhopecten</taxon>
    </lineage>
</organism>
<dbReference type="Pfam" id="PF00397">
    <property type="entry name" value="WW"/>
    <property type="match status" value="1"/>
</dbReference>
<dbReference type="Gene3D" id="3.40.50.10140">
    <property type="entry name" value="Toll/interleukin-1 receptor homology (TIR) domain"/>
    <property type="match status" value="2"/>
</dbReference>
<feature type="domain" description="WW" evidence="3">
    <location>
        <begin position="7"/>
        <end position="40"/>
    </location>
</feature>
<dbReference type="Pfam" id="PF13676">
    <property type="entry name" value="TIR_2"/>
    <property type="match status" value="2"/>
</dbReference>
<dbReference type="Gene3D" id="1.20.5.340">
    <property type="match status" value="1"/>
</dbReference>
<dbReference type="SUPFAM" id="SSF48371">
    <property type="entry name" value="ARM repeat"/>
    <property type="match status" value="1"/>
</dbReference>
<dbReference type="SUPFAM" id="SSF52200">
    <property type="entry name" value="Toll/Interleukin receptor TIR domain"/>
    <property type="match status" value="2"/>
</dbReference>
<dbReference type="PROSITE" id="PS01159">
    <property type="entry name" value="WW_DOMAIN_1"/>
    <property type="match status" value="1"/>
</dbReference>
<dbReference type="InterPro" id="IPR000488">
    <property type="entry name" value="Death_dom"/>
</dbReference>